<proteinExistence type="predicted"/>
<keyword evidence="2" id="KW-1185">Reference proteome</keyword>
<name>A0ABV3K0F2_STRON</name>
<dbReference type="Gene3D" id="3.10.180.10">
    <property type="entry name" value="2,3-Dihydroxybiphenyl 1,2-Dioxygenase, domain 1"/>
    <property type="match status" value="1"/>
</dbReference>
<accession>A0ABV3K0F2</accession>
<dbReference type="EMBL" id="JBFAUK010000015">
    <property type="protein sequence ID" value="MEV5508628.1"/>
    <property type="molecule type" value="Genomic_DNA"/>
</dbReference>
<protein>
    <submittedName>
        <fullName evidence="1">Glyoxalase</fullName>
    </submittedName>
</protein>
<comment type="caution">
    <text evidence="1">The sequence shown here is derived from an EMBL/GenBank/DDBJ whole genome shotgun (WGS) entry which is preliminary data.</text>
</comment>
<dbReference type="InterPro" id="IPR029068">
    <property type="entry name" value="Glyas_Bleomycin-R_OHBP_Dase"/>
</dbReference>
<gene>
    <name evidence="1" type="ORF">AB0L16_19545</name>
</gene>
<evidence type="ECO:0000313" key="2">
    <source>
        <dbReference type="Proteomes" id="UP001552594"/>
    </source>
</evidence>
<dbReference type="Proteomes" id="UP001552594">
    <property type="component" value="Unassembled WGS sequence"/>
</dbReference>
<dbReference type="RefSeq" id="WP_241561055.1">
    <property type="nucleotide sequence ID" value="NZ_JBFAUK010000015.1"/>
</dbReference>
<dbReference type="SUPFAM" id="SSF54593">
    <property type="entry name" value="Glyoxalase/Bleomycin resistance protein/Dihydroxybiphenyl dioxygenase"/>
    <property type="match status" value="1"/>
</dbReference>
<reference evidence="1 2" key="1">
    <citation type="submission" date="2024-06" db="EMBL/GenBank/DDBJ databases">
        <title>The Natural Products Discovery Center: Release of the First 8490 Sequenced Strains for Exploring Actinobacteria Biosynthetic Diversity.</title>
        <authorList>
            <person name="Kalkreuter E."/>
            <person name="Kautsar S.A."/>
            <person name="Yang D."/>
            <person name="Bader C.D."/>
            <person name="Teijaro C.N."/>
            <person name="Fluegel L."/>
            <person name="Davis C.M."/>
            <person name="Simpson J.R."/>
            <person name="Lauterbach L."/>
            <person name="Steele A.D."/>
            <person name="Gui C."/>
            <person name="Meng S."/>
            <person name="Li G."/>
            <person name="Viehrig K."/>
            <person name="Ye F."/>
            <person name="Su P."/>
            <person name="Kiefer A.F."/>
            <person name="Nichols A."/>
            <person name="Cepeda A.J."/>
            <person name="Yan W."/>
            <person name="Fan B."/>
            <person name="Jiang Y."/>
            <person name="Adhikari A."/>
            <person name="Zheng C.-J."/>
            <person name="Schuster L."/>
            <person name="Cowan T.M."/>
            <person name="Smanski M.J."/>
            <person name="Chevrette M.G."/>
            <person name="De Carvalho L.P.S."/>
            <person name="Shen B."/>
        </authorList>
    </citation>
    <scope>NUCLEOTIDE SEQUENCE [LARGE SCALE GENOMIC DNA]</scope>
    <source>
        <strain evidence="1 2">NPDC052347</strain>
    </source>
</reference>
<sequence>MTSATIPDFAFDFTFDGVHHLHLAIPPGGEGLSRVFWGDLLGMTELEKPVEPGSLGGCRFRGGRLEVHLFVESDFRPFREARPAILVRCLGDLARRLEDKGHPITWEDGLPGFDRFHTFDKVGNRLEFLEPCS</sequence>
<organism evidence="1 2">
    <name type="scientific">Streptomyces orinoci</name>
    <name type="common">Streptoverticillium orinoci</name>
    <dbReference type="NCBI Taxonomy" id="67339"/>
    <lineage>
        <taxon>Bacteria</taxon>
        <taxon>Bacillati</taxon>
        <taxon>Actinomycetota</taxon>
        <taxon>Actinomycetes</taxon>
        <taxon>Kitasatosporales</taxon>
        <taxon>Streptomycetaceae</taxon>
        <taxon>Streptomyces</taxon>
    </lineage>
</organism>
<evidence type="ECO:0000313" key="1">
    <source>
        <dbReference type="EMBL" id="MEV5508628.1"/>
    </source>
</evidence>